<feature type="compositionally biased region" description="Basic residues" evidence="1">
    <location>
        <begin position="678"/>
        <end position="687"/>
    </location>
</feature>
<evidence type="ECO:0000256" key="1">
    <source>
        <dbReference type="SAM" id="MobiDB-lite"/>
    </source>
</evidence>
<evidence type="ECO:0000313" key="3">
    <source>
        <dbReference type="Proteomes" id="UP000244855"/>
    </source>
</evidence>
<feature type="region of interest" description="Disordered" evidence="1">
    <location>
        <begin position="48"/>
        <end position="72"/>
    </location>
</feature>
<dbReference type="EMBL" id="KZ806150">
    <property type="protein sequence ID" value="PVH90694.1"/>
    <property type="molecule type" value="Genomic_DNA"/>
</dbReference>
<accession>A0A2V1D0B5</accession>
<dbReference type="OrthoDB" id="3944494at2759"/>
<protein>
    <submittedName>
        <fullName evidence="2">Uncharacterized protein</fullName>
    </submittedName>
</protein>
<evidence type="ECO:0000313" key="2">
    <source>
        <dbReference type="EMBL" id="PVH90694.1"/>
    </source>
</evidence>
<sequence>MAANRQSSLPNPPSPLAKAGRSERYAGHHLLPPTIWLPVLHTVHERHSPKASAAGYPQLSSADTNISPQRRKTGQYWRVDHTQTNSIASVEVGCEDEQGCEAQVMRLEEEGCRDPDMAELLRMEDEEEHRLANEAHANASLPDRLEHDENTHWLHARRLHRLHRGFFAAGYAAGVRITALFRSSYQSDKLLGENIARTATASFAMSFERGSGKSPVKSFVATASSIHLPPRNHFRLLVLFWTDASIDGDPGAKAVIHFSGVLGIHPYKLTLRTAYDYTPYLSALIWVGRLVILEYALPSQAYSSWDPPLQARATYPDQESRLLREIRPRYLQRGTFAPLGYLIERLQHGRAIAKREGARTNISWSPDGQLLEVNRSQITLVQLRSTVYSLLDRINQEACELMFHWWPDVNLHRIKDKVTSYRSGYSFLEEPENNLQISFSAADCSKSLEQATPDCPIRLQLGIYRHVAVAISKKHIPALLEPFDPNIPKDQNGFLHLLAFQTGHTPSIHASAYALERGYPARLQPELIDRYFENSFIWHRFLGIAEERPINKEIDTGTFDQQTQKMITLTTKPTREVADVRVSNEESVVLGSGDQEIAEARRLGYSPDVPTPRTPERGTPELSDVDSSDEISPARTQERRQLRGKKRRRGTESGSPMTKKIRLMQRQLNDLLEERAASKRTRASHQRTSREYGESDSATDLETSDWEDMMPQETGANFFPFRPFYLAASRSVNTHRLLPRKKGWPGKAATVPEDEAKLSRNVELLKALVDEQLDLNNLEHEVKGKTYGNHATKAEVSPWLDMTRWPRYFDSLNMEEVAPLAYTPNPITEPPLVILSESLDRIIEQAHQSIREDKISVFDQANISNFLTNQATRHDRMIMVKLRKETFRAYKTLWKRLLAFVYRTSQPSH</sequence>
<reference evidence="2 3" key="1">
    <citation type="journal article" date="2018" name="Sci. Rep.">
        <title>Comparative genomics provides insights into the lifestyle and reveals functional heterogeneity of dark septate endophytic fungi.</title>
        <authorList>
            <person name="Knapp D.G."/>
            <person name="Nemeth J.B."/>
            <person name="Barry K."/>
            <person name="Hainaut M."/>
            <person name="Henrissat B."/>
            <person name="Johnson J."/>
            <person name="Kuo A."/>
            <person name="Lim J.H.P."/>
            <person name="Lipzen A."/>
            <person name="Nolan M."/>
            <person name="Ohm R.A."/>
            <person name="Tamas L."/>
            <person name="Grigoriev I.V."/>
            <person name="Spatafora J.W."/>
            <person name="Nagy L.G."/>
            <person name="Kovacs G.M."/>
        </authorList>
    </citation>
    <scope>NUCLEOTIDE SEQUENCE [LARGE SCALE GENOMIC DNA]</scope>
    <source>
        <strain evidence="2 3">DSE2036</strain>
    </source>
</reference>
<dbReference type="AlphaFoldDB" id="A0A2V1D0B5"/>
<feature type="region of interest" description="Disordered" evidence="1">
    <location>
        <begin position="1"/>
        <end position="21"/>
    </location>
</feature>
<feature type="region of interest" description="Disordered" evidence="1">
    <location>
        <begin position="591"/>
        <end position="661"/>
    </location>
</feature>
<feature type="compositionally biased region" description="Acidic residues" evidence="1">
    <location>
        <begin position="697"/>
        <end position="708"/>
    </location>
</feature>
<feature type="region of interest" description="Disordered" evidence="1">
    <location>
        <begin position="675"/>
        <end position="708"/>
    </location>
</feature>
<dbReference type="STRING" id="97972.A0A2V1D0B5"/>
<proteinExistence type="predicted"/>
<dbReference type="Proteomes" id="UP000244855">
    <property type="component" value="Unassembled WGS sequence"/>
</dbReference>
<name>A0A2V1D0B5_9PLEO</name>
<keyword evidence="3" id="KW-1185">Reference proteome</keyword>
<feature type="compositionally biased region" description="Polar residues" evidence="1">
    <location>
        <begin position="58"/>
        <end position="68"/>
    </location>
</feature>
<gene>
    <name evidence="2" type="ORF">DM02DRAFT_734466</name>
</gene>
<organism evidence="2 3">
    <name type="scientific">Periconia macrospinosa</name>
    <dbReference type="NCBI Taxonomy" id="97972"/>
    <lineage>
        <taxon>Eukaryota</taxon>
        <taxon>Fungi</taxon>
        <taxon>Dikarya</taxon>
        <taxon>Ascomycota</taxon>
        <taxon>Pezizomycotina</taxon>
        <taxon>Dothideomycetes</taxon>
        <taxon>Pleosporomycetidae</taxon>
        <taxon>Pleosporales</taxon>
        <taxon>Massarineae</taxon>
        <taxon>Periconiaceae</taxon>
        <taxon>Periconia</taxon>
    </lineage>
</organism>